<organism evidence="10 11">
    <name type="scientific">Kribbella solani</name>
    <dbReference type="NCBI Taxonomy" id="236067"/>
    <lineage>
        <taxon>Bacteria</taxon>
        <taxon>Bacillati</taxon>
        <taxon>Actinomycetota</taxon>
        <taxon>Actinomycetes</taxon>
        <taxon>Propionibacteriales</taxon>
        <taxon>Kribbellaceae</taxon>
        <taxon>Kribbella</taxon>
    </lineage>
</organism>
<evidence type="ECO:0000256" key="1">
    <source>
        <dbReference type="ARBA" id="ARBA00007894"/>
    </source>
</evidence>
<name>A0A841E0S5_9ACTN</name>
<evidence type="ECO:0000256" key="2">
    <source>
        <dbReference type="ARBA" id="ARBA00022598"/>
    </source>
</evidence>
<dbReference type="PANTHER" id="PTHR43311">
    <property type="entry name" value="GLUTAMATE--TRNA LIGASE"/>
    <property type="match status" value="1"/>
</dbReference>
<comment type="similarity">
    <text evidence="1">Belongs to the class-I aminoacyl-tRNA synthetase family. Glutamate--tRNA ligase type 1 subfamily.</text>
</comment>
<evidence type="ECO:0000256" key="5">
    <source>
        <dbReference type="ARBA" id="ARBA00022917"/>
    </source>
</evidence>
<reference evidence="10 11" key="1">
    <citation type="submission" date="2020-08" db="EMBL/GenBank/DDBJ databases">
        <title>Sequencing the genomes of 1000 actinobacteria strains.</title>
        <authorList>
            <person name="Klenk H.-P."/>
        </authorList>
    </citation>
    <scope>NUCLEOTIDE SEQUENCE [LARGE SCALE GENOMIC DNA]</scope>
    <source>
        <strain evidence="10 11">DSM 17294</strain>
    </source>
</reference>
<dbReference type="GO" id="GO:0005524">
    <property type="term" value="F:ATP binding"/>
    <property type="evidence" value="ECO:0007669"/>
    <property type="project" value="UniProtKB-KW"/>
</dbReference>
<evidence type="ECO:0000313" key="10">
    <source>
        <dbReference type="EMBL" id="MBB5981018.1"/>
    </source>
</evidence>
<keyword evidence="6 7" id="KW-0030">Aminoacyl-tRNA synthetase</keyword>
<evidence type="ECO:0000259" key="9">
    <source>
        <dbReference type="Pfam" id="PF19269"/>
    </source>
</evidence>
<proteinExistence type="inferred from homology"/>
<dbReference type="InterPro" id="IPR000924">
    <property type="entry name" value="Glu/Gln-tRNA-synth"/>
</dbReference>
<protein>
    <submittedName>
        <fullName evidence="10">Glutamyl-tRNA synthetase</fullName>
        <ecNumber evidence="10">6.1.1.17</ecNumber>
    </submittedName>
</protein>
<keyword evidence="2 7" id="KW-0436">Ligase</keyword>
<evidence type="ECO:0000256" key="7">
    <source>
        <dbReference type="RuleBase" id="RU363037"/>
    </source>
</evidence>
<dbReference type="SUPFAM" id="SSF52374">
    <property type="entry name" value="Nucleotidylyl transferase"/>
    <property type="match status" value="1"/>
</dbReference>
<dbReference type="InterPro" id="IPR008925">
    <property type="entry name" value="aa_tRNA-synth_I_cd-bd_sf"/>
</dbReference>
<dbReference type="PROSITE" id="PS00178">
    <property type="entry name" value="AA_TRNA_LIGASE_I"/>
    <property type="match status" value="1"/>
</dbReference>
<dbReference type="InterPro" id="IPR045462">
    <property type="entry name" value="aa-tRNA-synth_I_cd-bd"/>
</dbReference>
<dbReference type="Gene3D" id="3.40.50.620">
    <property type="entry name" value="HUPs"/>
    <property type="match status" value="1"/>
</dbReference>
<dbReference type="GO" id="GO:0005829">
    <property type="term" value="C:cytosol"/>
    <property type="evidence" value="ECO:0007669"/>
    <property type="project" value="TreeGrafter"/>
</dbReference>
<dbReference type="InterPro" id="IPR049940">
    <property type="entry name" value="GluQ/Sye"/>
</dbReference>
<dbReference type="Pfam" id="PF00749">
    <property type="entry name" value="tRNA-synt_1c"/>
    <property type="match status" value="1"/>
</dbReference>
<dbReference type="InterPro" id="IPR014729">
    <property type="entry name" value="Rossmann-like_a/b/a_fold"/>
</dbReference>
<dbReference type="RefSeq" id="WP_184837185.1">
    <property type="nucleotide sequence ID" value="NZ_BAAAVN010000016.1"/>
</dbReference>
<evidence type="ECO:0000256" key="3">
    <source>
        <dbReference type="ARBA" id="ARBA00022741"/>
    </source>
</evidence>
<dbReference type="SUPFAM" id="SSF48163">
    <property type="entry name" value="An anticodon-binding domain of class I aminoacyl-tRNA synthetases"/>
    <property type="match status" value="1"/>
</dbReference>
<keyword evidence="3 7" id="KW-0547">Nucleotide-binding</keyword>
<dbReference type="GO" id="GO:0006424">
    <property type="term" value="P:glutamyl-tRNA aminoacylation"/>
    <property type="evidence" value="ECO:0007669"/>
    <property type="project" value="TreeGrafter"/>
</dbReference>
<evidence type="ECO:0000259" key="8">
    <source>
        <dbReference type="Pfam" id="PF00749"/>
    </source>
</evidence>
<evidence type="ECO:0000313" key="11">
    <source>
        <dbReference type="Proteomes" id="UP000558997"/>
    </source>
</evidence>
<gene>
    <name evidence="10" type="ORF">HDA44_004359</name>
</gene>
<accession>A0A841E0S5</accession>
<keyword evidence="11" id="KW-1185">Reference proteome</keyword>
<dbReference type="InterPro" id="IPR001412">
    <property type="entry name" value="aa-tRNA-synth_I_CS"/>
</dbReference>
<dbReference type="EC" id="6.1.1.17" evidence="10"/>
<evidence type="ECO:0000256" key="4">
    <source>
        <dbReference type="ARBA" id="ARBA00022840"/>
    </source>
</evidence>
<evidence type="ECO:0000256" key="6">
    <source>
        <dbReference type="ARBA" id="ARBA00023146"/>
    </source>
</evidence>
<dbReference type="Pfam" id="PF19269">
    <property type="entry name" value="Anticodon_2"/>
    <property type="match status" value="1"/>
</dbReference>
<dbReference type="GO" id="GO:0004818">
    <property type="term" value="F:glutamate-tRNA ligase activity"/>
    <property type="evidence" value="ECO:0007669"/>
    <property type="project" value="UniProtKB-EC"/>
</dbReference>
<sequence>MLDRAVIDDLFPSDLPEPAHWEQQYPRRDLPDGAKVTRLGPSPTGFIHIGGIYAAMIDRDIATHSGGVYLVRVEDTDQSREVEGAREQFARGFGYFGINADESDDHGAYGPYLQSRREQIYLTYVRHLLRQGKAYLCFATKDELADITARQQAAKVPTGYYGRWALWRDADPADVTAKLAAGTPYVVRFRAPDDADGQRARFVDAIRGRLEHEANRNDAVILKASDQSPRLPTYHFAHAVDDHLMRINLVIRGDEWISSVPLHQQLFAALEFDPITYAHIAPLMKQIPGGKRKLSKRKDPEASVDFYIGAGYPAAAVLYYLRGLANGRLAEMPLETALATPLDLSQCGVAGPLVDLVKLEDISADHIATLSGPQILAAVREWATEYDAELVPVLDKENELALRALAVEREGVDNPRKDLRKWSDFRAEYGFFFPEIFVPVDGPTDDRLVPLGVAPEVVTAFARELVTGYEHGDDSQEWFNQIRSLAGAHGFAPNAKEYKKNPDAYVGSIREASQLVRVAITGATRSPDLHATAQALGAAEVLRRLRALIGPEQNGSDGNS</sequence>
<dbReference type="InterPro" id="IPR020751">
    <property type="entry name" value="aa-tRNA-synth_I_codon-bd_sub2"/>
</dbReference>
<dbReference type="Proteomes" id="UP000558997">
    <property type="component" value="Unassembled WGS sequence"/>
</dbReference>
<dbReference type="AlphaFoldDB" id="A0A841E0S5"/>
<dbReference type="Gene3D" id="1.10.10.350">
    <property type="match status" value="1"/>
</dbReference>
<feature type="domain" description="Glutamyl/glutaminyl-tRNA synthetase class Ib catalytic" evidence="8">
    <location>
        <begin position="36"/>
        <end position="322"/>
    </location>
</feature>
<dbReference type="PRINTS" id="PR00987">
    <property type="entry name" value="TRNASYNTHGLU"/>
</dbReference>
<keyword evidence="5 7" id="KW-0648">Protein biosynthesis</keyword>
<comment type="caution">
    <text evidence="10">The sequence shown here is derived from an EMBL/GenBank/DDBJ whole genome shotgun (WGS) entry which is preliminary data.</text>
</comment>
<dbReference type="EMBL" id="JACHNF010000001">
    <property type="protein sequence ID" value="MBB5981018.1"/>
    <property type="molecule type" value="Genomic_DNA"/>
</dbReference>
<dbReference type="PANTHER" id="PTHR43311:SF2">
    <property type="entry name" value="GLUTAMATE--TRNA LIGASE, MITOCHONDRIAL-RELATED"/>
    <property type="match status" value="1"/>
</dbReference>
<dbReference type="InterPro" id="IPR020058">
    <property type="entry name" value="Glu/Gln-tRNA-synth_Ib_cat-dom"/>
</dbReference>
<keyword evidence="4 7" id="KW-0067">ATP-binding</keyword>
<dbReference type="GO" id="GO:0000049">
    <property type="term" value="F:tRNA binding"/>
    <property type="evidence" value="ECO:0007669"/>
    <property type="project" value="InterPro"/>
</dbReference>
<feature type="domain" description="Aminoacyl-tRNA synthetase class I anticodon-binding" evidence="9">
    <location>
        <begin position="513"/>
        <end position="549"/>
    </location>
</feature>